<dbReference type="Proteomes" id="UP000805193">
    <property type="component" value="Unassembled WGS sequence"/>
</dbReference>
<dbReference type="EMBL" id="JABSTQ010002981">
    <property type="protein sequence ID" value="KAG0443728.1"/>
    <property type="molecule type" value="Genomic_DNA"/>
</dbReference>
<keyword evidence="2" id="KW-1185">Reference proteome</keyword>
<protein>
    <submittedName>
        <fullName evidence="1">Uncharacterized protein</fullName>
    </submittedName>
</protein>
<name>A0AC60QY23_IXOPE</name>
<comment type="caution">
    <text evidence="1">The sequence shown here is derived from an EMBL/GenBank/DDBJ whole genome shotgun (WGS) entry which is preliminary data.</text>
</comment>
<organism evidence="1 2">
    <name type="scientific">Ixodes persulcatus</name>
    <name type="common">Taiga tick</name>
    <dbReference type="NCBI Taxonomy" id="34615"/>
    <lineage>
        <taxon>Eukaryota</taxon>
        <taxon>Metazoa</taxon>
        <taxon>Ecdysozoa</taxon>
        <taxon>Arthropoda</taxon>
        <taxon>Chelicerata</taxon>
        <taxon>Arachnida</taxon>
        <taxon>Acari</taxon>
        <taxon>Parasitiformes</taxon>
        <taxon>Ixodida</taxon>
        <taxon>Ixodoidea</taxon>
        <taxon>Ixodidae</taxon>
        <taxon>Ixodinae</taxon>
        <taxon>Ixodes</taxon>
    </lineage>
</organism>
<proteinExistence type="predicted"/>
<accession>A0AC60QY23</accession>
<sequence length="515" mass="57641">MDISEVVDATGEVIALTTSTTKTELEILTQQSDSVSPEKTIPNAGPGPRTQGNIIKATKEDWPNSEFPPLDTTPELSLQQLLPRRVRPTPYSGAPVKRPAPSTTTMSQSSTTGALEGKNDERGDVKRKPTTVREHPQSRTPQPDHAVIHITLLSRLEARKSRAGGSGGASESLAQRDADEDRSQMQAVIRRSSVLDSGGEFHIVNFLARADSLLGSRNHVRPDATLVTQTTVNHVHYLGPLSERWRGPMAVTVFALRRDLPLVVEVLVQMRRCMPALRFNTSFHLVYPLNSRGPQPPDQEPTVAGDQVPKAAAGHVFSSPSCDALPDQLRSLRFPENYALGVSYPVNLLRNVARRNSQTEFVLVLDVDLLPNDGLHESFVDFARENRLFVESHRDDKTVYVAPAFEVRDGVPSPRDKASLLQRVEAMDARPFYLELCWKCQKHTDYEAWQREPPGQRLAVLFEVLWRDPWEPFYFGRNSAPLYDERFRQYGFNRISQDSGIAASLKDTWPVSCTY</sequence>
<evidence type="ECO:0000313" key="2">
    <source>
        <dbReference type="Proteomes" id="UP000805193"/>
    </source>
</evidence>
<reference evidence="1 2" key="1">
    <citation type="journal article" date="2020" name="Cell">
        <title>Large-Scale Comparative Analyses of Tick Genomes Elucidate Their Genetic Diversity and Vector Capacities.</title>
        <authorList>
            <consortium name="Tick Genome and Microbiome Consortium (TIGMIC)"/>
            <person name="Jia N."/>
            <person name="Wang J."/>
            <person name="Shi W."/>
            <person name="Du L."/>
            <person name="Sun Y."/>
            <person name="Zhan W."/>
            <person name="Jiang J.F."/>
            <person name="Wang Q."/>
            <person name="Zhang B."/>
            <person name="Ji P."/>
            <person name="Bell-Sakyi L."/>
            <person name="Cui X.M."/>
            <person name="Yuan T.T."/>
            <person name="Jiang B.G."/>
            <person name="Yang W.F."/>
            <person name="Lam T.T."/>
            <person name="Chang Q.C."/>
            <person name="Ding S.J."/>
            <person name="Wang X.J."/>
            <person name="Zhu J.G."/>
            <person name="Ruan X.D."/>
            <person name="Zhao L."/>
            <person name="Wei J.T."/>
            <person name="Ye R.Z."/>
            <person name="Que T.C."/>
            <person name="Du C.H."/>
            <person name="Zhou Y.H."/>
            <person name="Cheng J.X."/>
            <person name="Dai P.F."/>
            <person name="Guo W.B."/>
            <person name="Han X.H."/>
            <person name="Huang E.J."/>
            <person name="Li L.F."/>
            <person name="Wei W."/>
            <person name="Gao Y.C."/>
            <person name="Liu J.Z."/>
            <person name="Shao H.Z."/>
            <person name="Wang X."/>
            <person name="Wang C.C."/>
            <person name="Yang T.C."/>
            <person name="Huo Q.B."/>
            <person name="Li W."/>
            <person name="Chen H.Y."/>
            <person name="Chen S.E."/>
            <person name="Zhou L.G."/>
            <person name="Ni X.B."/>
            <person name="Tian J.H."/>
            <person name="Sheng Y."/>
            <person name="Liu T."/>
            <person name="Pan Y.S."/>
            <person name="Xia L.Y."/>
            <person name="Li J."/>
            <person name="Zhao F."/>
            <person name="Cao W.C."/>
        </authorList>
    </citation>
    <scope>NUCLEOTIDE SEQUENCE [LARGE SCALE GENOMIC DNA]</scope>
    <source>
        <strain evidence="1">Iper-2018</strain>
    </source>
</reference>
<gene>
    <name evidence="1" type="ORF">HPB47_014594</name>
</gene>
<evidence type="ECO:0000313" key="1">
    <source>
        <dbReference type="EMBL" id="KAG0443728.1"/>
    </source>
</evidence>